<evidence type="ECO:0000256" key="2">
    <source>
        <dbReference type="ARBA" id="ARBA00005981"/>
    </source>
</evidence>
<keyword evidence="9" id="KW-1185">Reference proteome</keyword>
<protein>
    <recommendedName>
        <fullName evidence="5">Meiotic nuclear division protein 1</fullName>
    </recommendedName>
</protein>
<comment type="subcellular location">
    <subcellularLocation>
        <location evidence="1 5">Nucleus</location>
    </subcellularLocation>
</comment>
<dbReference type="Proteomes" id="UP000631181">
    <property type="component" value="Unassembled WGS sequence"/>
</dbReference>
<feature type="domain" description="Mnd1 HTH" evidence="7">
    <location>
        <begin position="14"/>
        <end position="72"/>
    </location>
</feature>
<dbReference type="InterPro" id="IPR040453">
    <property type="entry name" value="Mnd1_HTH"/>
</dbReference>
<evidence type="ECO:0000256" key="1">
    <source>
        <dbReference type="ARBA" id="ARBA00004123"/>
    </source>
</evidence>
<dbReference type="Pfam" id="PF03962">
    <property type="entry name" value="Mnd1"/>
    <property type="match status" value="1"/>
</dbReference>
<feature type="coiled-coil region" evidence="6">
    <location>
        <begin position="125"/>
        <end position="178"/>
    </location>
</feature>
<sequence>MPPRLSKSEKLNFIVAHLKSTGTCHTLKDLEKSLPAVASINSIQVKDFIQELIDENKIRVEKIGSGNWYWCFDSDDRADRERHLARVRADVDKARKGCADAEAGLAAELAQRQQDSDDSSCDAERAILQAQKTHLQEEIRRLCKAESSAVGSMDRKGASQLQTELEDYRQQALRWTDNIYILEEYMRKLAGGDRQLVDQLLRQCYGDEYVEGEGLREL</sequence>
<dbReference type="OrthoDB" id="9978204at2759"/>
<comment type="similarity">
    <text evidence="2 5">Belongs to the MND1 family.</text>
</comment>
<comment type="function">
    <text evidence="5">Required for proper homologous chromosome pairing and efficient cross-over and intragenic recombination during meiosis.</text>
</comment>
<keyword evidence="4 5" id="KW-0539">Nucleus</keyword>
<dbReference type="EMBL" id="WIWV01000127">
    <property type="protein sequence ID" value="KAF7713265.1"/>
    <property type="molecule type" value="Genomic_DNA"/>
</dbReference>
<dbReference type="GO" id="GO:0005634">
    <property type="term" value="C:nucleus"/>
    <property type="evidence" value="ECO:0007669"/>
    <property type="project" value="UniProtKB-SubCell"/>
</dbReference>
<evidence type="ECO:0000256" key="6">
    <source>
        <dbReference type="SAM" id="Coils"/>
    </source>
</evidence>
<dbReference type="GO" id="GO:0003690">
    <property type="term" value="F:double-stranded DNA binding"/>
    <property type="evidence" value="ECO:0007669"/>
    <property type="project" value="InterPro"/>
</dbReference>
<organism evidence="8 9">
    <name type="scientific">Penicillium ucsense</name>
    <dbReference type="NCBI Taxonomy" id="2839758"/>
    <lineage>
        <taxon>Eukaryota</taxon>
        <taxon>Fungi</taxon>
        <taxon>Dikarya</taxon>
        <taxon>Ascomycota</taxon>
        <taxon>Pezizomycotina</taxon>
        <taxon>Eurotiomycetes</taxon>
        <taxon>Eurotiomycetidae</taxon>
        <taxon>Eurotiales</taxon>
        <taxon>Aspergillaceae</taxon>
        <taxon>Penicillium</taxon>
    </lineage>
</organism>
<evidence type="ECO:0000256" key="3">
    <source>
        <dbReference type="ARBA" id="ARBA00023054"/>
    </source>
</evidence>
<reference evidence="8" key="1">
    <citation type="journal article" date="2020" name="Front. Microbiol.">
        <title>Gene regulatory networks of Penicillium echinulatum 2HH and Penicillium oxalicum 114-2 inferred by a computational biology approach.</title>
        <authorList>
            <person name="Lenz A.R."/>
            <person name="Galan-Vasquez E."/>
            <person name="Balbinot E."/>
            <person name="De Abreu F.P."/>
            <person name="De Oliveira N.S."/>
            <person name="Da Rosa L.O."/>
            <person name="De Avila E Silva S."/>
            <person name="Camassola M."/>
            <person name="Dillon A.J.P."/>
            <person name="Perez-Rueda E."/>
        </authorList>
    </citation>
    <scope>NUCLEOTIDE SEQUENCE</scope>
    <source>
        <strain evidence="8">S1M29</strain>
    </source>
</reference>
<evidence type="ECO:0000256" key="4">
    <source>
        <dbReference type="ARBA" id="ARBA00023242"/>
    </source>
</evidence>
<evidence type="ECO:0000313" key="8">
    <source>
        <dbReference type="EMBL" id="KAF7713265.1"/>
    </source>
</evidence>
<dbReference type="InterPro" id="IPR005647">
    <property type="entry name" value="Mnd1"/>
</dbReference>
<evidence type="ECO:0000256" key="5">
    <source>
        <dbReference type="PIRNR" id="PIRNR026991"/>
    </source>
</evidence>
<keyword evidence="3 6" id="KW-0175">Coiled coil</keyword>
<name>A0A8J8VYQ6_9EURO</name>
<dbReference type="GO" id="GO:0007131">
    <property type="term" value="P:reciprocal meiotic recombination"/>
    <property type="evidence" value="ECO:0007669"/>
    <property type="project" value="InterPro"/>
</dbReference>
<comment type="caution">
    <text evidence="8">The sequence shown here is derived from an EMBL/GenBank/DDBJ whole genome shotgun (WGS) entry which is preliminary data.</text>
</comment>
<accession>A0A8J8VYQ6</accession>
<evidence type="ECO:0000313" key="9">
    <source>
        <dbReference type="Proteomes" id="UP000631181"/>
    </source>
</evidence>
<dbReference type="PIRSF" id="PIRSF026991">
    <property type="entry name" value="Mnd1"/>
    <property type="match status" value="1"/>
</dbReference>
<evidence type="ECO:0000259" key="7">
    <source>
        <dbReference type="Pfam" id="PF03962"/>
    </source>
</evidence>
<dbReference type="AlphaFoldDB" id="A0A8J8VYQ6"/>
<gene>
    <name evidence="8" type="ORF">PECM_001372</name>
</gene>
<proteinExistence type="inferred from homology"/>